<accession>A0A830DA29</accession>
<dbReference type="AlphaFoldDB" id="A0A830DA29"/>
<dbReference type="EMBL" id="BMAC01008351">
    <property type="protein sequence ID" value="GFQ08677.1"/>
    <property type="molecule type" value="Genomic_DNA"/>
</dbReference>
<dbReference type="PANTHER" id="PTHR13390">
    <property type="entry name" value="LIPASE"/>
    <property type="match status" value="1"/>
</dbReference>
<gene>
    <name evidence="5" type="ORF">PHJA_003011700</name>
</gene>
<dbReference type="Proteomes" id="UP000653305">
    <property type="component" value="Unassembled WGS sequence"/>
</dbReference>
<dbReference type="Pfam" id="PF10230">
    <property type="entry name" value="LIDHydrolase"/>
    <property type="match status" value="1"/>
</dbReference>
<evidence type="ECO:0000256" key="3">
    <source>
        <dbReference type="ARBA" id="ARBA00022677"/>
    </source>
</evidence>
<proteinExistence type="inferred from homology"/>
<dbReference type="GO" id="GO:0005811">
    <property type="term" value="C:lipid droplet"/>
    <property type="evidence" value="ECO:0007669"/>
    <property type="project" value="UniProtKB-SubCell"/>
</dbReference>
<name>A0A830DA29_9LAMI</name>
<dbReference type="InterPro" id="IPR019363">
    <property type="entry name" value="LDAH"/>
</dbReference>
<keyword evidence="3" id="KW-0551">Lipid droplet</keyword>
<comment type="caution">
    <text evidence="5">The sequence shown here is derived from an EMBL/GenBank/DDBJ whole genome shotgun (WGS) entry which is preliminary data.</text>
</comment>
<reference evidence="5" key="1">
    <citation type="submission" date="2020-07" db="EMBL/GenBank/DDBJ databases">
        <title>Ethylene signaling mediates host invasion by parasitic plants.</title>
        <authorList>
            <person name="Yoshida S."/>
        </authorList>
    </citation>
    <scope>NUCLEOTIDE SEQUENCE</scope>
    <source>
        <strain evidence="5">Okayama</strain>
    </source>
</reference>
<keyword evidence="4" id="KW-0378">Hydrolase</keyword>
<comment type="subcellular location">
    <subcellularLocation>
        <location evidence="1">Lipid droplet</location>
    </subcellularLocation>
</comment>
<evidence type="ECO:0000313" key="5">
    <source>
        <dbReference type="EMBL" id="GFQ08677.1"/>
    </source>
</evidence>
<protein>
    <submittedName>
        <fullName evidence="5">Upf0554 protein c2orf43 homolog</fullName>
    </submittedName>
</protein>
<dbReference type="PANTHER" id="PTHR13390:SF0">
    <property type="entry name" value="LIPID DROPLET-ASSOCIATED HYDROLASE"/>
    <property type="match status" value="1"/>
</dbReference>
<feature type="non-terminal residue" evidence="5">
    <location>
        <position position="198"/>
    </location>
</feature>
<dbReference type="GO" id="GO:0016298">
    <property type="term" value="F:lipase activity"/>
    <property type="evidence" value="ECO:0007669"/>
    <property type="project" value="InterPro"/>
</dbReference>
<organism evidence="5 6">
    <name type="scientific">Phtheirospermum japonicum</name>
    <dbReference type="NCBI Taxonomy" id="374723"/>
    <lineage>
        <taxon>Eukaryota</taxon>
        <taxon>Viridiplantae</taxon>
        <taxon>Streptophyta</taxon>
        <taxon>Embryophyta</taxon>
        <taxon>Tracheophyta</taxon>
        <taxon>Spermatophyta</taxon>
        <taxon>Magnoliopsida</taxon>
        <taxon>eudicotyledons</taxon>
        <taxon>Gunneridae</taxon>
        <taxon>Pentapetalae</taxon>
        <taxon>asterids</taxon>
        <taxon>lamiids</taxon>
        <taxon>Lamiales</taxon>
        <taxon>Orobanchaceae</taxon>
        <taxon>Orobanchaceae incertae sedis</taxon>
        <taxon>Phtheirospermum</taxon>
    </lineage>
</organism>
<dbReference type="InterPro" id="IPR029058">
    <property type="entry name" value="AB_hydrolase_fold"/>
</dbReference>
<dbReference type="OrthoDB" id="448051at2759"/>
<evidence type="ECO:0000256" key="2">
    <source>
        <dbReference type="ARBA" id="ARBA00008300"/>
    </source>
</evidence>
<dbReference type="SUPFAM" id="SSF53474">
    <property type="entry name" value="alpha/beta-Hydrolases"/>
    <property type="match status" value="1"/>
</dbReference>
<comment type="similarity">
    <text evidence="2">Belongs to the AB hydrolase superfamily. LDAH family.</text>
</comment>
<keyword evidence="6" id="KW-1185">Reference proteome</keyword>
<sequence length="198" mass="22372">VGHSIGSYISLEIFRRCHNKIIYCVGLYPFLALNSESSEQSSIRKITALPTICAAISFMGDLLGMLPARISRFLIKKSMGKSWSFSAVEVLCTHVLQYHTIRNMLFMAMTEFQELPEKPDLDFIRGKKSQIAFLFGLDDHWGPLHLYKEICKQVPDVSIEVERVGHTHAFSCSESGSLWVAQHVSNLIKNNVESANKH</sequence>
<evidence type="ECO:0000313" key="6">
    <source>
        <dbReference type="Proteomes" id="UP000653305"/>
    </source>
</evidence>
<evidence type="ECO:0000256" key="1">
    <source>
        <dbReference type="ARBA" id="ARBA00004502"/>
    </source>
</evidence>
<dbReference type="GO" id="GO:0019915">
    <property type="term" value="P:lipid storage"/>
    <property type="evidence" value="ECO:0007669"/>
    <property type="project" value="InterPro"/>
</dbReference>
<evidence type="ECO:0000256" key="4">
    <source>
        <dbReference type="ARBA" id="ARBA00022801"/>
    </source>
</evidence>